<sequence>MPLSVLPSLDDDEYEGDEYPELKPDLTALSDLVHTVTRGTYNEICMLNTEDGRKLIARLCRSPRNPAALRSEVATMTLVRLRTSIPVPVVHFFEDSPSNDVGVQFLVMDYVEGIAWVLGQLANMEFKATGSIAEDGSVGPLLHHMVENIDGKEVIKDMSDGPFGSTSDYLSLFIDRFSSSSSISEENHMQLYKVRNILANYFASHDNEPHIRPPFRLRHADFDGQNLLFTDPTLNDGTSPPRLVGVIDWDHAHVAPLYFLYEYPVFIRDLDTDKHLYEENAILRPYFVRAIRKQFSPGSARYLEAQVSITSGKCSTLNNFKAIFMNKILWTNGMMKGILECYVAEEEAGTGKAYDGRVDWVPDPDESDSDEPDSLCHIKGGLRHPHPTNCLQLSLTAS</sequence>
<accession>A0A0C2XI49</accession>
<dbReference type="SUPFAM" id="SSF56112">
    <property type="entry name" value="Protein kinase-like (PK-like)"/>
    <property type="match status" value="1"/>
</dbReference>
<dbReference type="EMBL" id="KN818228">
    <property type="protein sequence ID" value="KIL68648.1"/>
    <property type="molecule type" value="Genomic_DNA"/>
</dbReference>
<protein>
    <recommendedName>
        <fullName evidence="2">Aminoglycoside phosphotransferase domain-containing protein</fullName>
    </recommendedName>
</protein>
<evidence type="ECO:0000313" key="3">
    <source>
        <dbReference type="EMBL" id="KIL68648.1"/>
    </source>
</evidence>
<name>A0A0C2XI49_AMAMK</name>
<dbReference type="Proteomes" id="UP000054549">
    <property type="component" value="Unassembled WGS sequence"/>
</dbReference>
<evidence type="ECO:0000259" key="2">
    <source>
        <dbReference type="Pfam" id="PF01636"/>
    </source>
</evidence>
<dbReference type="Gene3D" id="3.30.200.20">
    <property type="entry name" value="Phosphorylase Kinase, domain 1"/>
    <property type="match status" value="1"/>
</dbReference>
<feature type="compositionally biased region" description="Acidic residues" evidence="1">
    <location>
        <begin position="9"/>
        <end position="19"/>
    </location>
</feature>
<organism evidence="3 4">
    <name type="scientific">Amanita muscaria (strain Koide BX008)</name>
    <dbReference type="NCBI Taxonomy" id="946122"/>
    <lineage>
        <taxon>Eukaryota</taxon>
        <taxon>Fungi</taxon>
        <taxon>Dikarya</taxon>
        <taxon>Basidiomycota</taxon>
        <taxon>Agaricomycotina</taxon>
        <taxon>Agaricomycetes</taxon>
        <taxon>Agaricomycetidae</taxon>
        <taxon>Agaricales</taxon>
        <taxon>Pluteineae</taxon>
        <taxon>Amanitaceae</taxon>
        <taxon>Amanita</taxon>
    </lineage>
</organism>
<evidence type="ECO:0000313" key="4">
    <source>
        <dbReference type="Proteomes" id="UP000054549"/>
    </source>
</evidence>
<keyword evidence="4" id="KW-1185">Reference proteome</keyword>
<dbReference type="OrthoDB" id="10003767at2759"/>
<reference evidence="3 4" key="1">
    <citation type="submission" date="2014-04" db="EMBL/GenBank/DDBJ databases">
        <title>Evolutionary Origins and Diversification of the Mycorrhizal Mutualists.</title>
        <authorList>
            <consortium name="DOE Joint Genome Institute"/>
            <consortium name="Mycorrhizal Genomics Consortium"/>
            <person name="Kohler A."/>
            <person name="Kuo A."/>
            <person name="Nagy L.G."/>
            <person name="Floudas D."/>
            <person name="Copeland A."/>
            <person name="Barry K.W."/>
            <person name="Cichocki N."/>
            <person name="Veneault-Fourrey C."/>
            <person name="LaButti K."/>
            <person name="Lindquist E.A."/>
            <person name="Lipzen A."/>
            <person name="Lundell T."/>
            <person name="Morin E."/>
            <person name="Murat C."/>
            <person name="Riley R."/>
            <person name="Ohm R."/>
            <person name="Sun H."/>
            <person name="Tunlid A."/>
            <person name="Henrissat B."/>
            <person name="Grigoriev I.V."/>
            <person name="Hibbett D.S."/>
            <person name="Martin F."/>
        </authorList>
    </citation>
    <scope>NUCLEOTIDE SEQUENCE [LARGE SCALE GENOMIC DNA]</scope>
    <source>
        <strain evidence="3 4">Koide BX008</strain>
    </source>
</reference>
<dbReference type="InterPro" id="IPR002575">
    <property type="entry name" value="Aminoglycoside_PTrfase"/>
</dbReference>
<dbReference type="InterPro" id="IPR011009">
    <property type="entry name" value="Kinase-like_dom_sf"/>
</dbReference>
<dbReference type="STRING" id="946122.A0A0C2XI49"/>
<dbReference type="AlphaFoldDB" id="A0A0C2XI49"/>
<dbReference type="PANTHER" id="PTHR21310">
    <property type="entry name" value="AMINOGLYCOSIDE PHOSPHOTRANSFERASE-RELATED-RELATED"/>
    <property type="match status" value="1"/>
</dbReference>
<feature type="domain" description="Aminoglycoside phosphotransferase" evidence="2">
    <location>
        <begin position="37"/>
        <end position="258"/>
    </location>
</feature>
<dbReference type="InterPro" id="IPR051678">
    <property type="entry name" value="AGP_Transferase"/>
</dbReference>
<gene>
    <name evidence="3" type="ORF">M378DRAFT_8688</name>
</gene>
<dbReference type="Gene3D" id="3.90.1200.10">
    <property type="match status" value="1"/>
</dbReference>
<dbReference type="InParanoid" id="A0A0C2XI49"/>
<proteinExistence type="predicted"/>
<dbReference type="PANTHER" id="PTHR21310:SF13">
    <property type="entry name" value="AMINOGLYCOSIDE PHOSPHOTRANSFERASE DOMAIN-CONTAINING PROTEIN"/>
    <property type="match status" value="1"/>
</dbReference>
<feature type="region of interest" description="Disordered" evidence="1">
    <location>
        <begin position="1"/>
        <end position="20"/>
    </location>
</feature>
<dbReference type="HOGENOM" id="CLU_634525_0_0_1"/>
<evidence type="ECO:0000256" key="1">
    <source>
        <dbReference type="SAM" id="MobiDB-lite"/>
    </source>
</evidence>
<dbReference type="Pfam" id="PF01636">
    <property type="entry name" value="APH"/>
    <property type="match status" value="1"/>
</dbReference>